<protein>
    <submittedName>
        <fullName evidence="1">Type 2 lantibiotic, mersacidin/lichenicidin family</fullName>
    </submittedName>
</protein>
<accession>A0A1I3SP83</accession>
<sequence>MSKVVKSWVDPVYRASLSAEEKAAMPVNPAGDVFAELSDAELTNIAGAGCGEVCSWTKDCAACPSWSCWNWSCW</sequence>
<dbReference type="Proteomes" id="UP000199545">
    <property type="component" value="Unassembled WGS sequence"/>
</dbReference>
<dbReference type="GO" id="GO:0042742">
    <property type="term" value="P:defense response to bacterium"/>
    <property type="evidence" value="ECO:0007669"/>
    <property type="project" value="InterPro"/>
</dbReference>
<dbReference type="AlphaFoldDB" id="A0A1I3SP83"/>
<evidence type="ECO:0000313" key="1">
    <source>
        <dbReference type="EMBL" id="SFJ59609.1"/>
    </source>
</evidence>
<proteinExistence type="predicted"/>
<organism evidence="1 2">
    <name type="scientific">Thermoflavimicrobium dichotomicum</name>
    <dbReference type="NCBI Taxonomy" id="46223"/>
    <lineage>
        <taxon>Bacteria</taxon>
        <taxon>Bacillati</taxon>
        <taxon>Bacillota</taxon>
        <taxon>Bacilli</taxon>
        <taxon>Bacillales</taxon>
        <taxon>Thermoactinomycetaceae</taxon>
        <taxon>Thermoflavimicrobium</taxon>
    </lineage>
</organism>
<gene>
    <name evidence="1" type="ORF">SAMN05421852_11398</name>
</gene>
<keyword evidence="2" id="KW-1185">Reference proteome</keyword>
<dbReference type="InterPro" id="IPR027635">
    <property type="entry name" value="Lantibiotic2_lead_pep_dom"/>
</dbReference>
<evidence type="ECO:0000313" key="2">
    <source>
        <dbReference type="Proteomes" id="UP000199545"/>
    </source>
</evidence>
<dbReference type="EMBL" id="FORR01000013">
    <property type="protein sequence ID" value="SFJ59609.1"/>
    <property type="molecule type" value="Genomic_DNA"/>
</dbReference>
<dbReference type="STRING" id="46223.SAMN05421852_11398"/>
<dbReference type="OrthoDB" id="4248078at2"/>
<name>A0A1I3SP83_9BACL</name>
<dbReference type="NCBIfam" id="NF000539">
    <property type="entry name" value="plantaricin"/>
    <property type="match status" value="1"/>
</dbReference>
<reference evidence="1 2" key="1">
    <citation type="submission" date="2016-10" db="EMBL/GenBank/DDBJ databases">
        <authorList>
            <person name="de Groot N.N."/>
        </authorList>
    </citation>
    <scope>NUCLEOTIDE SEQUENCE [LARGE SCALE GENOMIC DNA]</scope>
    <source>
        <strain evidence="1 2">DSM 44778</strain>
    </source>
</reference>
<dbReference type="NCBIfam" id="TIGR03898">
    <property type="entry name" value="lanti_MRSA_kill"/>
    <property type="match status" value="1"/>
</dbReference>
<dbReference type="RefSeq" id="WP_093230867.1">
    <property type="nucleotide sequence ID" value="NZ_FORR01000013.1"/>
</dbReference>